<dbReference type="EMBL" id="CP009170">
    <property type="protein sequence ID" value="AIS51591.1"/>
    <property type="molecule type" value="Genomic_DNA"/>
</dbReference>
<dbReference type="eggNOG" id="COG1032">
    <property type="taxonomic scope" value="Bacteria"/>
</dbReference>
<dbReference type="OrthoDB" id="9806827at2"/>
<keyword evidence="2" id="KW-1185">Reference proteome</keyword>
<sequence length="223" mass="25814">MGALYLLYFIIGLPFETIRDIDEIADFIMEVREKMNSLGNINGYLEIGINMLYPKPWTPFQYACTILPNEAEERLQYLISKLSKGGYKVVVSTDVVDEKVERRKESVYKNLIKIETTIGTPVSFYQPIISRGGVEISEVIERVYMQGENTFESWKRALEESGIDYKKYFSSYIDYEKLLWEIQDCIISKEYLKKEYLNALAFKPTSECSADCKNCKDRCLGGI</sequence>
<dbReference type="KEGG" id="tki:TKV_c03870"/>
<dbReference type="PANTHER" id="PTHR42731:SF1">
    <property type="entry name" value="RADICAL SAM DOMAIN PROTEIN"/>
    <property type="match status" value="1"/>
</dbReference>
<name>A0A097AP58_THEKI</name>
<dbReference type="AlphaFoldDB" id="A0A097AP58"/>
<protein>
    <submittedName>
        <fullName evidence="1">Radical SAM domain-containing protein</fullName>
    </submittedName>
</protein>
<dbReference type="SUPFAM" id="SSF102114">
    <property type="entry name" value="Radical SAM enzymes"/>
    <property type="match status" value="1"/>
</dbReference>
<evidence type="ECO:0000313" key="2">
    <source>
        <dbReference type="Proteomes" id="UP000029669"/>
    </source>
</evidence>
<reference evidence="2" key="1">
    <citation type="journal article" date="2015" name="Genome Announc.">
        <title>Whole-Genome Sequences of 80 Environmental and Clinical Isolates of Burkholderia pseudomallei.</title>
        <authorList>
            <person name="Johnson S.L."/>
            <person name="Baker A.L."/>
            <person name="Chain P.S."/>
            <person name="Currie B.J."/>
            <person name="Daligault H.E."/>
            <person name="Davenport K.W."/>
            <person name="Davis C.B."/>
            <person name="Inglis T.J."/>
            <person name="Kaestli M."/>
            <person name="Koren S."/>
            <person name="Mayo M."/>
            <person name="Merritt A.J."/>
            <person name="Price E.P."/>
            <person name="Sarovich D.S."/>
            <person name="Warner J."/>
            <person name="Rosovitz M.J."/>
        </authorList>
    </citation>
    <scope>NUCLEOTIDE SEQUENCE [LARGE SCALE GENOMIC DNA]</scope>
    <source>
        <strain evidence="2">DSM 2030</strain>
    </source>
</reference>
<proteinExistence type="predicted"/>
<dbReference type="PANTHER" id="PTHR42731">
    <property type="entry name" value="SLL1084 PROTEIN"/>
    <property type="match status" value="1"/>
</dbReference>
<dbReference type="Proteomes" id="UP000029669">
    <property type="component" value="Chromosome"/>
</dbReference>
<organism evidence="1 2">
    <name type="scientific">Thermoanaerobacter kivui</name>
    <name type="common">Acetogenium kivui</name>
    <dbReference type="NCBI Taxonomy" id="2325"/>
    <lineage>
        <taxon>Bacteria</taxon>
        <taxon>Bacillati</taxon>
        <taxon>Bacillota</taxon>
        <taxon>Clostridia</taxon>
        <taxon>Thermoanaerobacterales</taxon>
        <taxon>Thermoanaerobacteraceae</taxon>
        <taxon>Thermoanaerobacter</taxon>
    </lineage>
</organism>
<accession>A0A097AP58</accession>
<gene>
    <name evidence="1" type="ORF">TKV_c03870</name>
</gene>
<dbReference type="InterPro" id="IPR058240">
    <property type="entry name" value="rSAM_sf"/>
</dbReference>
<dbReference type="RefSeq" id="WP_049684530.1">
    <property type="nucleotide sequence ID" value="NZ_CP009170.1"/>
</dbReference>
<dbReference type="STRING" id="2325.TKV_c03870"/>
<dbReference type="HOGENOM" id="CLU_1239650_0_0_9"/>
<evidence type="ECO:0000313" key="1">
    <source>
        <dbReference type="EMBL" id="AIS51591.1"/>
    </source>
</evidence>